<dbReference type="Pfam" id="PF00795">
    <property type="entry name" value="CN_hydrolase"/>
    <property type="match status" value="1"/>
</dbReference>
<dbReference type="CDD" id="cd07571">
    <property type="entry name" value="ALP_N-acyl_transferase"/>
    <property type="match status" value="1"/>
</dbReference>
<keyword evidence="3 9" id="KW-1003">Cell membrane</keyword>
<dbReference type="SUPFAM" id="SSF56317">
    <property type="entry name" value="Carbon-nitrogen hydrolase"/>
    <property type="match status" value="1"/>
</dbReference>
<evidence type="ECO:0000256" key="2">
    <source>
        <dbReference type="ARBA" id="ARBA00010065"/>
    </source>
</evidence>
<evidence type="ECO:0000256" key="6">
    <source>
        <dbReference type="ARBA" id="ARBA00022989"/>
    </source>
</evidence>
<comment type="caution">
    <text evidence="9">Lacks conserved residue(s) required for the propagation of feature annotation.</text>
</comment>
<feature type="transmembrane region" description="Helical" evidence="9">
    <location>
        <begin position="78"/>
        <end position="98"/>
    </location>
</feature>
<sequence length="490" mass="56050">MLSKKYVAPFLFGFLGILSFAPFSIKPLIFLSYAYLIKELAYKNDSSIKKLVFWSLGHWGFGMSWIIVSVYYYGNTNIYISLIIFFILVLILTAVFSMPLLVMKIRLFNGFKYERIGEILYISSLLILSEWSMYYLLNGVPWIIPGIIFLDTITQNLYPILGVAGGSFIIYFLSALMAISWIKNKRLSYAFFILTFITLLPNTLYKNQTVEDINVSIIQPASDPFLKYSNGYKNTIENNLLNLYRNRSKESHIVIFPEAELPYALESKEFNEFSRKLDHSQEILTGAWHFEDGSLFNSLVNLNTSEIYNKQHLVPFGEYIPFFSSLRGLIAFFDMPMSNVSHGSTKQNAMKLNSFDDIKFAPLICYDIAFGNTVRKSNISSNFMINISNDTWFGSSIGPYHHLDIARVRAIENNKWIVRSTNDGFSAIIDNNGTIVTKIGKGDSSILNGSISLLKERSFYNIYGYLIPYLFALIVILFSVIINLCTKRRA</sequence>
<feature type="transmembrane region" description="Helical" evidence="9">
    <location>
        <begin position="462"/>
        <end position="485"/>
    </location>
</feature>
<dbReference type="GO" id="GO:0005886">
    <property type="term" value="C:plasma membrane"/>
    <property type="evidence" value="ECO:0007669"/>
    <property type="project" value="UniProtKB-SubCell"/>
</dbReference>
<evidence type="ECO:0000256" key="7">
    <source>
        <dbReference type="ARBA" id="ARBA00023136"/>
    </source>
</evidence>
<dbReference type="GO" id="GO:0016410">
    <property type="term" value="F:N-acyltransferase activity"/>
    <property type="evidence" value="ECO:0007669"/>
    <property type="project" value="UniProtKB-UniRule"/>
</dbReference>
<dbReference type="HAMAP" id="MF_01148">
    <property type="entry name" value="Lnt"/>
    <property type="match status" value="1"/>
</dbReference>
<evidence type="ECO:0000256" key="5">
    <source>
        <dbReference type="ARBA" id="ARBA00022692"/>
    </source>
</evidence>
<comment type="caution">
    <text evidence="11">The sequence shown here is derived from an EMBL/GenBank/DDBJ whole genome shotgun (WGS) entry which is preliminary data.</text>
</comment>
<feature type="transmembrane region" description="Helical" evidence="9">
    <location>
        <begin position="51"/>
        <end position="72"/>
    </location>
</feature>
<organism evidence="11 12">
    <name type="scientific">SAR86 cluster bacterium</name>
    <dbReference type="NCBI Taxonomy" id="2030880"/>
    <lineage>
        <taxon>Bacteria</taxon>
        <taxon>Pseudomonadati</taxon>
        <taxon>Pseudomonadota</taxon>
        <taxon>Gammaproteobacteria</taxon>
        <taxon>SAR86 cluster</taxon>
    </lineage>
</organism>
<evidence type="ECO:0000256" key="9">
    <source>
        <dbReference type="HAMAP-Rule" id="MF_01148"/>
    </source>
</evidence>
<keyword evidence="8 9" id="KW-0012">Acyltransferase</keyword>
<dbReference type="UniPathway" id="UPA00666"/>
<evidence type="ECO:0000256" key="1">
    <source>
        <dbReference type="ARBA" id="ARBA00004651"/>
    </source>
</evidence>
<dbReference type="InterPro" id="IPR036526">
    <property type="entry name" value="C-N_Hydrolase_sf"/>
</dbReference>
<dbReference type="EMBL" id="SHBI01000002">
    <property type="protein sequence ID" value="RZO22732.1"/>
    <property type="molecule type" value="Genomic_DNA"/>
</dbReference>
<dbReference type="AlphaFoldDB" id="A0A520MNE2"/>
<dbReference type="InterPro" id="IPR003010">
    <property type="entry name" value="C-N_Hydrolase"/>
</dbReference>
<feature type="transmembrane region" description="Helical" evidence="9">
    <location>
        <begin position="157"/>
        <end position="180"/>
    </location>
</feature>
<comment type="function">
    <text evidence="9">Catalyzes the phospholipid dependent N-acylation of the N-terminal cysteine of apolipoprotein, the last step in lipoprotein maturation.</text>
</comment>
<keyword evidence="6 9" id="KW-1133">Transmembrane helix</keyword>
<name>A0A520MNE2_9GAMM</name>
<comment type="pathway">
    <text evidence="9">Protein modification; lipoprotein biosynthesis (N-acyl transfer).</text>
</comment>
<protein>
    <recommendedName>
        <fullName evidence="9">Apolipoprotein N-acyltransferase</fullName>
        <shortName evidence="9">ALP N-acyltransferase</shortName>
        <ecNumber evidence="9">2.3.1.269</ecNumber>
    </recommendedName>
</protein>
<keyword evidence="5 9" id="KW-0812">Transmembrane</keyword>
<dbReference type="NCBIfam" id="TIGR00546">
    <property type="entry name" value="lnt"/>
    <property type="match status" value="1"/>
</dbReference>
<comment type="catalytic activity">
    <reaction evidence="9">
        <text>N-terminal S-1,2-diacyl-sn-glyceryl-L-cysteinyl-[lipoprotein] + a glycerophospholipid = N-acyl-S-1,2-diacyl-sn-glyceryl-L-cysteinyl-[lipoprotein] + a 2-acyl-sn-glycero-3-phospholipid + H(+)</text>
        <dbReference type="Rhea" id="RHEA:48228"/>
        <dbReference type="Rhea" id="RHEA-COMP:14681"/>
        <dbReference type="Rhea" id="RHEA-COMP:14684"/>
        <dbReference type="ChEBI" id="CHEBI:15378"/>
        <dbReference type="ChEBI" id="CHEBI:136912"/>
        <dbReference type="ChEBI" id="CHEBI:140656"/>
        <dbReference type="ChEBI" id="CHEBI:140657"/>
        <dbReference type="ChEBI" id="CHEBI:140660"/>
        <dbReference type="EC" id="2.3.1.269"/>
    </reaction>
</comment>
<comment type="similarity">
    <text evidence="2 9">Belongs to the CN hydrolase family. Apolipoprotein N-acyltransferase subfamily.</text>
</comment>
<feature type="transmembrane region" description="Helical" evidence="9">
    <location>
        <begin position="6"/>
        <end position="31"/>
    </location>
</feature>
<evidence type="ECO:0000256" key="3">
    <source>
        <dbReference type="ARBA" id="ARBA00022475"/>
    </source>
</evidence>
<keyword evidence="7 9" id="KW-0472">Membrane</keyword>
<dbReference type="Proteomes" id="UP000315782">
    <property type="component" value="Unassembled WGS sequence"/>
</dbReference>
<dbReference type="InterPro" id="IPR004563">
    <property type="entry name" value="Apolipo_AcylTrfase"/>
</dbReference>
<dbReference type="EC" id="2.3.1.269" evidence="9"/>
<keyword evidence="4 9" id="KW-0808">Transferase</keyword>
<reference evidence="11 12" key="1">
    <citation type="submission" date="2019-02" db="EMBL/GenBank/DDBJ databases">
        <title>Prokaryotic population dynamics and viral predation in marine succession experiment using metagenomics: the confinement effect.</title>
        <authorList>
            <person name="Haro-Moreno J.M."/>
            <person name="Rodriguez-Valera F."/>
            <person name="Lopez-Perez M."/>
        </authorList>
    </citation>
    <scope>NUCLEOTIDE SEQUENCE [LARGE SCALE GENOMIC DNA]</scope>
    <source>
        <strain evidence="11">MED-G163</strain>
    </source>
</reference>
<feature type="domain" description="CN hydrolase" evidence="10">
    <location>
        <begin position="213"/>
        <end position="453"/>
    </location>
</feature>
<evidence type="ECO:0000259" key="10">
    <source>
        <dbReference type="PROSITE" id="PS50263"/>
    </source>
</evidence>
<dbReference type="InterPro" id="IPR045378">
    <property type="entry name" value="LNT_N"/>
</dbReference>
<proteinExistence type="inferred from homology"/>
<evidence type="ECO:0000313" key="11">
    <source>
        <dbReference type="EMBL" id="RZO22732.1"/>
    </source>
</evidence>
<accession>A0A520MNE2</accession>
<evidence type="ECO:0000256" key="4">
    <source>
        <dbReference type="ARBA" id="ARBA00022679"/>
    </source>
</evidence>
<dbReference type="Gene3D" id="3.60.110.10">
    <property type="entry name" value="Carbon-nitrogen hydrolase"/>
    <property type="match status" value="1"/>
</dbReference>
<dbReference type="GO" id="GO:0042158">
    <property type="term" value="P:lipoprotein biosynthetic process"/>
    <property type="evidence" value="ECO:0007669"/>
    <property type="project" value="UniProtKB-UniRule"/>
</dbReference>
<dbReference type="PANTHER" id="PTHR38686:SF1">
    <property type="entry name" value="APOLIPOPROTEIN N-ACYLTRANSFERASE"/>
    <property type="match status" value="1"/>
</dbReference>
<evidence type="ECO:0000256" key="8">
    <source>
        <dbReference type="ARBA" id="ARBA00023315"/>
    </source>
</evidence>
<dbReference type="PANTHER" id="PTHR38686">
    <property type="entry name" value="APOLIPOPROTEIN N-ACYLTRANSFERASE"/>
    <property type="match status" value="1"/>
</dbReference>
<evidence type="ECO:0000313" key="12">
    <source>
        <dbReference type="Proteomes" id="UP000315782"/>
    </source>
</evidence>
<dbReference type="Pfam" id="PF20154">
    <property type="entry name" value="LNT_N"/>
    <property type="match status" value="1"/>
</dbReference>
<gene>
    <name evidence="9 11" type="primary">lnt</name>
    <name evidence="11" type="ORF">EVA96_00870</name>
</gene>
<dbReference type="PROSITE" id="PS50263">
    <property type="entry name" value="CN_HYDROLASE"/>
    <property type="match status" value="1"/>
</dbReference>
<keyword evidence="11" id="KW-0449">Lipoprotein</keyword>
<comment type="subcellular location">
    <subcellularLocation>
        <location evidence="1 9">Cell membrane</location>
        <topology evidence="1 9">Multi-pass membrane protein</topology>
    </subcellularLocation>
</comment>